<organism evidence="3 4">
    <name type="scientific">Cuscuta europaea</name>
    <name type="common">European dodder</name>
    <dbReference type="NCBI Taxonomy" id="41803"/>
    <lineage>
        <taxon>Eukaryota</taxon>
        <taxon>Viridiplantae</taxon>
        <taxon>Streptophyta</taxon>
        <taxon>Embryophyta</taxon>
        <taxon>Tracheophyta</taxon>
        <taxon>Spermatophyta</taxon>
        <taxon>Magnoliopsida</taxon>
        <taxon>eudicotyledons</taxon>
        <taxon>Gunneridae</taxon>
        <taxon>Pentapetalae</taxon>
        <taxon>asterids</taxon>
        <taxon>lamiids</taxon>
        <taxon>Solanales</taxon>
        <taxon>Convolvulaceae</taxon>
        <taxon>Cuscuteae</taxon>
        <taxon>Cuscuta</taxon>
        <taxon>Cuscuta subgen. Cuscuta</taxon>
    </lineage>
</organism>
<dbReference type="InterPro" id="IPR007321">
    <property type="entry name" value="Transposase_28"/>
</dbReference>
<dbReference type="AlphaFoldDB" id="A0A9P0ZYX2"/>
<protein>
    <recommendedName>
        <fullName evidence="2">Transposase (putative) gypsy type domain-containing protein</fullName>
    </recommendedName>
</protein>
<comment type="caution">
    <text evidence="3">The sequence shown here is derived from an EMBL/GenBank/DDBJ whole genome shotgun (WGS) entry which is preliminary data.</text>
</comment>
<proteinExistence type="predicted"/>
<evidence type="ECO:0000313" key="3">
    <source>
        <dbReference type="EMBL" id="CAH9117659.1"/>
    </source>
</evidence>
<gene>
    <name evidence="3" type="ORF">CEURO_LOCUS21628</name>
</gene>
<accession>A0A9P0ZYX2</accession>
<dbReference type="Proteomes" id="UP001152484">
    <property type="component" value="Unassembled WGS sequence"/>
</dbReference>
<name>A0A9P0ZYX2_CUSEU</name>
<dbReference type="EMBL" id="CAMAPE010000074">
    <property type="protein sequence ID" value="CAH9117659.1"/>
    <property type="molecule type" value="Genomic_DNA"/>
</dbReference>
<feature type="domain" description="Transposase (putative) gypsy type" evidence="2">
    <location>
        <begin position="91"/>
        <end position="156"/>
    </location>
</feature>
<evidence type="ECO:0000256" key="1">
    <source>
        <dbReference type="SAM" id="MobiDB-lite"/>
    </source>
</evidence>
<feature type="region of interest" description="Disordered" evidence="1">
    <location>
        <begin position="1"/>
        <end position="38"/>
    </location>
</feature>
<evidence type="ECO:0000259" key="2">
    <source>
        <dbReference type="Pfam" id="PF04195"/>
    </source>
</evidence>
<reference evidence="3" key="1">
    <citation type="submission" date="2022-07" db="EMBL/GenBank/DDBJ databases">
        <authorList>
            <person name="Macas J."/>
            <person name="Novak P."/>
            <person name="Neumann P."/>
        </authorList>
    </citation>
    <scope>NUCLEOTIDE SEQUENCE</scope>
</reference>
<dbReference type="Pfam" id="PF04195">
    <property type="entry name" value="Transposase_28"/>
    <property type="match status" value="1"/>
</dbReference>
<evidence type="ECO:0000313" key="4">
    <source>
        <dbReference type="Proteomes" id="UP001152484"/>
    </source>
</evidence>
<sequence length="180" mass="20308">MTSITPTSSSHRRSEGSSDDGCNSGDDLTVYKRGMPPRPPRYTLNFNNVQHQRQRLLSRERGLIPQLFPPPRGWDVRSIRHPMQHLPGHVVVHLDSVLAGFLFPLQSFHISLFRGLGIAPAQLVPNSHQIVAGFIIRCHDAGVVPSVKLFMHFFRLSSNGQTGYLNPVARPWRILFFNNP</sequence>
<keyword evidence="4" id="KW-1185">Reference proteome</keyword>